<name>S8CIT7_9LAMI</name>
<comment type="caution">
    <text evidence="11">The sequence shown here is derived from an EMBL/GenBank/DDBJ whole genome shotgun (WGS) entry which is preliminary data.</text>
</comment>
<evidence type="ECO:0000256" key="5">
    <source>
        <dbReference type="ARBA" id="ARBA00022692"/>
    </source>
</evidence>
<dbReference type="Proteomes" id="UP000015453">
    <property type="component" value="Unassembled WGS sequence"/>
</dbReference>
<dbReference type="OrthoDB" id="310030at2759"/>
<dbReference type="AlphaFoldDB" id="S8CIT7"/>
<comment type="subcellular location">
    <subcellularLocation>
        <location evidence="2 10">Endoplasmic reticulum membrane</location>
        <topology evidence="2 10">Single-pass type I membrane protein</topology>
    </subcellularLocation>
</comment>
<evidence type="ECO:0000256" key="1">
    <source>
        <dbReference type="ARBA" id="ARBA00002791"/>
    </source>
</evidence>
<evidence type="ECO:0000313" key="11">
    <source>
        <dbReference type="EMBL" id="EPS64591.1"/>
    </source>
</evidence>
<gene>
    <name evidence="11" type="ORF">M569_10190</name>
</gene>
<feature type="non-terminal residue" evidence="11">
    <location>
        <position position="187"/>
    </location>
</feature>
<keyword evidence="8" id="KW-1133">Transmembrane helix</keyword>
<comment type="function">
    <text evidence="1 10">Subunit of the oligosaccharyl transferase (OST) complex that catalyzes the initial transfer of a defined glycan (Glc(3)Man(9)GlcNAc(2) in eukaryotes) from the lipid carrier dolichol-pyrophosphate to an asparagine residue within an Asn-X-Ser/Thr consensus motif in nascent polypeptide chains, the first step in protein N-glycosylation. N-glycosylation occurs cotranslationally and the complex associates with the Sec61 complex at the channel-forming translocon complex that mediates protein translocation across the endoplasmic reticulum (ER). All subunits are required for a maximal enzyme activity.</text>
</comment>
<comment type="subunit">
    <text evidence="10">Component of the oligosaccharyltransferase (OST) complex.</text>
</comment>
<sequence>FCRLNYQAQPHLRGGASAFRNLVAKLPPGAHSIYYRDEIGNISTSNVWGDSSGVSFFPAKKKFLFFFPPTLLEIEPRYPMFGGWKTAFTIGYGLPLKDFLFESDDEGRFLNISFGSPISDLVIENLIVKIVLPEGSKRISVSVPFQVDQSEQTEISNLDIVGRPVVVLEKRNAVPEHDQYFQVSISV</sequence>
<evidence type="ECO:0000256" key="4">
    <source>
        <dbReference type="ARBA" id="ARBA00008905"/>
    </source>
</evidence>
<dbReference type="PANTHER" id="PTHR21049">
    <property type="entry name" value="RIBOPHORIN I"/>
    <property type="match status" value="1"/>
</dbReference>
<protein>
    <recommendedName>
        <fullName evidence="10">Dolichyl-diphosphooligosaccharide--protein glycosyltransferase subunit 1</fullName>
    </recommendedName>
</protein>
<keyword evidence="5" id="KW-0812">Transmembrane</keyword>
<evidence type="ECO:0000256" key="10">
    <source>
        <dbReference type="RuleBase" id="RU361143"/>
    </source>
</evidence>
<dbReference type="GO" id="GO:0018279">
    <property type="term" value="P:protein N-linked glycosylation via asparagine"/>
    <property type="evidence" value="ECO:0007669"/>
    <property type="project" value="TreeGrafter"/>
</dbReference>
<proteinExistence type="inferred from homology"/>
<dbReference type="UniPathway" id="UPA00378"/>
<accession>S8CIT7</accession>
<evidence type="ECO:0000256" key="8">
    <source>
        <dbReference type="ARBA" id="ARBA00022989"/>
    </source>
</evidence>
<keyword evidence="9" id="KW-0472">Membrane</keyword>
<organism evidence="11 12">
    <name type="scientific">Genlisea aurea</name>
    <dbReference type="NCBI Taxonomy" id="192259"/>
    <lineage>
        <taxon>Eukaryota</taxon>
        <taxon>Viridiplantae</taxon>
        <taxon>Streptophyta</taxon>
        <taxon>Embryophyta</taxon>
        <taxon>Tracheophyta</taxon>
        <taxon>Spermatophyta</taxon>
        <taxon>Magnoliopsida</taxon>
        <taxon>eudicotyledons</taxon>
        <taxon>Gunneridae</taxon>
        <taxon>Pentapetalae</taxon>
        <taxon>asterids</taxon>
        <taxon>lamiids</taxon>
        <taxon>Lamiales</taxon>
        <taxon>Lentibulariaceae</taxon>
        <taxon>Genlisea</taxon>
    </lineage>
</organism>
<evidence type="ECO:0000256" key="3">
    <source>
        <dbReference type="ARBA" id="ARBA00004922"/>
    </source>
</evidence>
<dbReference type="Pfam" id="PF04597">
    <property type="entry name" value="Ribophorin_I"/>
    <property type="match status" value="1"/>
</dbReference>
<dbReference type="EMBL" id="AUSU01004721">
    <property type="protein sequence ID" value="EPS64591.1"/>
    <property type="molecule type" value="Genomic_DNA"/>
</dbReference>
<dbReference type="PANTHER" id="PTHR21049:SF0">
    <property type="entry name" value="DOLICHYL-DIPHOSPHOOLIGOSACCHARIDE--PROTEIN GLYCOSYLTRANSFERASE SUBUNIT 1"/>
    <property type="match status" value="1"/>
</dbReference>
<evidence type="ECO:0000256" key="2">
    <source>
        <dbReference type="ARBA" id="ARBA00004115"/>
    </source>
</evidence>
<feature type="non-terminal residue" evidence="11">
    <location>
        <position position="1"/>
    </location>
</feature>
<evidence type="ECO:0000256" key="9">
    <source>
        <dbReference type="ARBA" id="ARBA00023136"/>
    </source>
</evidence>
<evidence type="ECO:0000256" key="6">
    <source>
        <dbReference type="ARBA" id="ARBA00022729"/>
    </source>
</evidence>
<comment type="pathway">
    <text evidence="3 10">Protein modification; protein glycosylation.</text>
</comment>
<evidence type="ECO:0000256" key="7">
    <source>
        <dbReference type="ARBA" id="ARBA00022824"/>
    </source>
</evidence>
<keyword evidence="6" id="KW-0732">Signal</keyword>
<dbReference type="InterPro" id="IPR007676">
    <property type="entry name" value="Ribophorin_I"/>
</dbReference>
<evidence type="ECO:0000313" key="12">
    <source>
        <dbReference type="Proteomes" id="UP000015453"/>
    </source>
</evidence>
<keyword evidence="12" id="KW-1185">Reference proteome</keyword>
<comment type="similarity">
    <text evidence="4 10">Belongs to the OST1 family.</text>
</comment>
<keyword evidence="7 10" id="KW-0256">Endoplasmic reticulum</keyword>
<dbReference type="GO" id="GO:0008250">
    <property type="term" value="C:oligosaccharyltransferase complex"/>
    <property type="evidence" value="ECO:0007669"/>
    <property type="project" value="UniProtKB-UniRule"/>
</dbReference>
<reference evidence="11 12" key="1">
    <citation type="journal article" date="2013" name="BMC Genomics">
        <title>The miniature genome of a carnivorous plant Genlisea aurea contains a low number of genes and short non-coding sequences.</title>
        <authorList>
            <person name="Leushkin E.V."/>
            <person name="Sutormin R.A."/>
            <person name="Nabieva E.R."/>
            <person name="Penin A.A."/>
            <person name="Kondrashov A.S."/>
            <person name="Logacheva M.D."/>
        </authorList>
    </citation>
    <scope>NUCLEOTIDE SEQUENCE [LARGE SCALE GENOMIC DNA]</scope>
</reference>